<evidence type="ECO:0000313" key="1">
    <source>
        <dbReference type="EMBL" id="GAA5152949.1"/>
    </source>
</evidence>
<keyword evidence="1" id="KW-0489">Methyltransferase</keyword>
<dbReference type="Pfam" id="PF13578">
    <property type="entry name" value="Methyltransf_24"/>
    <property type="match status" value="1"/>
</dbReference>
<comment type="caution">
    <text evidence="1">The sequence shown here is derived from an EMBL/GenBank/DDBJ whole genome shotgun (WGS) entry which is preliminary data.</text>
</comment>
<dbReference type="InterPro" id="IPR029063">
    <property type="entry name" value="SAM-dependent_MTases_sf"/>
</dbReference>
<dbReference type="GO" id="GO:0008168">
    <property type="term" value="F:methyltransferase activity"/>
    <property type="evidence" value="ECO:0007669"/>
    <property type="project" value="UniProtKB-KW"/>
</dbReference>
<gene>
    <name evidence="1" type="ORF">GCM10023340_34140</name>
</gene>
<proteinExistence type="predicted"/>
<dbReference type="Gene3D" id="3.40.50.150">
    <property type="entry name" value="Vaccinia Virus protein VP39"/>
    <property type="match status" value="1"/>
</dbReference>
<keyword evidence="2" id="KW-1185">Reference proteome</keyword>
<dbReference type="SUPFAM" id="SSF53335">
    <property type="entry name" value="S-adenosyl-L-methionine-dependent methyltransferases"/>
    <property type="match status" value="1"/>
</dbReference>
<name>A0ABP9PWY3_9ACTN</name>
<dbReference type="RefSeq" id="WP_345461308.1">
    <property type="nucleotide sequence ID" value="NZ_BAABKG010000004.1"/>
</dbReference>
<dbReference type="GO" id="GO:0032259">
    <property type="term" value="P:methylation"/>
    <property type="evidence" value="ECO:0007669"/>
    <property type="project" value="UniProtKB-KW"/>
</dbReference>
<sequence>MTSIPTPFDAVWPTVDAIPGWLTHEQAGVLHDAALAAGPGARVVEIGSHLGRSTVTLATALPEGAVLTAVDPFGPDWRYGLEDTEARCREHLASAGVAHRVDLRVATGREVLAGWHEPVAVVYVDGKHDYLSVVADLRWERHLVPLGRLLVHDAYSSLGVTLGLLRVLLTTSRLRYVGRTGSLAVLEHARPTLRDRARAVVPLPWFLRNLVVKVLLRLRLAALARRLGHDGPDDPF</sequence>
<dbReference type="EMBL" id="BAABKG010000004">
    <property type="protein sequence ID" value="GAA5152949.1"/>
    <property type="molecule type" value="Genomic_DNA"/>
</dbReference>
<dbReference type="Proteomes" id="UP001500221">
    <property type="component" value="Unassembled WGS sequence"/>
</dbReference>
<keyword evidence="1" id="KW-0808">Transferase</keyword>
<organism evidence="1 2">
    <name type="scientific">Nocardioides marinquilinus</name>
    <dbReference type="NCBI Taxonomy" id="1210400"/>
    <lineage>
        <taxon>Bacteria</taxon>
        <taxon>Bacillati</taxon>
        <taxon>Actinomycetota</taxon>
        <taxon>Actinomycetes</taxon>
        <taxon>Propionibacteriales</taxon>
        <taxon>Nocardioidaceae</taxon>
        <taxon>Nocardioides</taxon>
    </lineage>
</organism>
<evidence type="ECO:0000313" key="2">
    <source>
        <dbReference type="Proteomes" id="UP001500221"/>
    </source>
</evidence>
<accession>A0ABP9PWY3</accession>
<protein>
    <submittedName>
        <fullName evidence="1">Class I SAM-dependent methyltransferase</fullName>
    </submittedName>
</protein>
<reference evidence="2" key="1">
    <citation type="journal article" date="2019" name="Int. J. Syst. Evol. Microbiol.">
        <title>The Global Catalogue of Microorganisms (GCM) 10K type strain sequencing project: providing services to taxonomists for standard genome sequencing and annotation.</title>
        <authorList>
            <consortium name="The Broad Institute Genomics Platform"/>
            <consortium name="The Broad Institute Genome Sequencing Center for Infectious Disease"/>
            <person name="Wu L."/>
            <person name="Ma J."/>
        </authorList>
    </citation>
    <scope>NUCLEOTIDE SEQUENCE [LARGE SCALE GENOMIC DNA]</scope>
    <source>
        <strain evidence="2">JCM 18459</strain>
    </source>
</reference>